<sequence>MINKEKVKALAFDFGGTLDSPFMHWMQIYLQLYTTKLNLPLTVENFRDSYVFAEQMMERLQLVKPTHSLLETQMFKTRLQFDNLLDRGILPDTKDNKECIPEEAARLVTDYSSAYVIRSQKTLKALSQRYTLLLVSNYYGNLKKVATDLGIATYFSSFTDSTLEGVRKPDATLWKLAIERAGFIPEEVIVIGDSMKNDILPALSLGCQVIKGCPSIGDLSEEVNCITSLEELLQLLDS</sequence>
<dbReference type="PANTHER" id="PTHR43611">
    <property type="entry name" value="ALPHA-D-GLUCOSE 1-PHOSPHATE PHOSPHATASE"/>
    <property type="match status" value="1"/>
</dbReference>
<comment type="caution">
    <text evidence="1">The sequence shown here is derived from an EMBL/GenBank/DDBJ whole genome shotgun (WGS) entry which is preliminary data.</text>
</comment>
<name>A0A926F8R9_9BACT</name>
<evidence type="ECO:0000313" key="2">
    <source>
        <dbReference type="Proteomes" id="UP000651085"/>
    </source>
</evidence>
<dbReference type="PANTHER" id="PTHR43611:SF3">
    <property type="entry name" value="FLAVIN MONONUCLEOTIDE HYDROLASE 1, CHLOROPLATIC"/>
    <property type="match status" value="1"/>
</dbReference>
<dbReference type="Proteomes" id="UP000651085">
    <property type="component" value="Unassembled WGS sequence"/>
</dbReference>
<reference evidence="1" key="1">
    <citation type="submission" date="2020-08" db="EMBL/GenBank/DDBJ databases">
        <title>Genome public.</title>
        <authorList>
            <person name="Liu C."/>
            <person name="Sun Q."/>
        </authorList>
    </citation>
    <scope>NUCLEOTIDE SEQUENCE</scope>
    <source>
        <strain evidence="1">N12</strain>
    </source>
</reference>
<keyword evidence="2" id="KW-1185">Reference proteome</keyword>
<keyword evidence="1" id="KW-0378">Hydrolase</keyword>
<proteinExistence type="predicted"/>
<dbReference type="Gene3D" id="3.40.50.1000">
    <property type="entry name" value="HAD superfamily/HAD-like"/>
    <property type="match status" value="1"/>
</dbReference>
<dbReference type="RefSeq" id="WP_262435055.1">
    <property type="nucleotide sequence ID" value="NZ_JACRTF010000001.1"/>
</dbReference>
<protein>
    <submittedName>
        <fullName evidence="1">HAD family hydrolase</fullName>
    </submittedName>
</protein>
<organism evidence="1 2">
    <name type="scientific">Jilunia laotingensis</name>
    <dbReference type="NCBI Taxonomy" id="2763675"/>
    <lineage>
        <taxon>Bacteria</taxon>
        <taxon>Pseudomonadati</taxon>
        <taxon>Bacteroidota</taxon>
        <taxon>Bacteroidia</taxon>
        <taxon>Bacteroidales</taxon>
        <taxon>Bacteroidaceae</taxon>
        <taxon>Jilunia</taxon>
    </lineage>
</organism>
<dbReference type="SFLD" id="SFLDS00003">
    <property type="entry name" value="Haloacid_Dehalogenase"/>
    <property type="match status" value="1"/>
</dbReference>
<dbReference type="SFLD" id="SFLDG01129">
    <property type="entry name" value="C1.5:_HAD__Beta-PGM__Phosphata"/>
    <property type="match status" value="1"/>
</dbReference>
<dbReference type="NCBIfam" id="TIGR01549">
    <property type="entry name" value="HAD-SF-IA-v1"/>
    <property type="match status" value="1"/>
</dbReference>
<dbReference type="InterPro" id="IPR023214">
    <property type="entry name" value="HAD_sf"/>
</dbReference>
<dbReference type="SUPFAM" id="SSF56784">
    <property type="entry name" value="HAD-like"/>
    <property type="match status" value="1"/>
</dbReference>
<accession>A0A926F8R9</accession>
<dbReference type="Gene3D" id="1.10.150.240">
    <property type="entry name" value="Putative phosphatase, domain 2"/>
    <property type="match status" value="1"/>
</dbReference>
<gene>
    <name evidence="1" type="ORF">H8744_11965</name>
</gene>
<dbReference type="EMBL" id="JACRTF010000001">
    <property type="protein sequence ID" value="MBC8593949.1"/>
    <property type="molecule type" value="Genomic_DNA"/>
</dbReference>
<dbReference type="InterPro" id="IPR023198">
    <property type="entry name" value="PGP-like_dom2"/>
</dbReference>
<dbReference type="InterPro" id="IPR036412">
    <property type="entry name" value="HAD-like_sf"/>
</dbReference>
<dbReference type="InterPro" id="IPR006439">
    <property type="entry name" value="HAD-SF_hydro_IA"/>
</dbReference>
<dbReference type="AlphaFoldDB" id="A0A926F8R9"/>
<evidence type="ECO:0000313" key="1">
    <source>
        <dbReference type="EMBL" id="MBC8593949.1"/>
    </source>
</evidence>
<dbReference type="Pfam" id="PF00702">
    <property type="entry name" value="Hydrolase"/>
    <property type="match status" value="1"/>
</dbReference>
<dbReference type="GO" id="GO:0016787">
    <property type="term" value="F:hydrolase activity"/>
    <property type="evidence" value="ECO:0007669"/>
    <property type="project" value="UniProtKB-KW"/>
</dbReference>